<dbReference type="GO" id="GO:0008360">
    <property type="term" value="P:regulation of cell shape"/>
    <property type="evidence" value="ECO:0007669"/>
    <property type="project" value="UniProtKB-KW"/>
</dbReference>
<reference evidence="9" key="1">
    <citation type="submission" date="2019-11" db="EMBL/GenBank/DDBJ databases">
        <title>Characterization of Clostridium perfringens isolates from swine manure treated agricultural soils.</title>
        <authorList>
            <person name="Wushke S.T."/>
        </authorList>
    </citation>
    <scope>NUCLEOTIDE SEQUENCE</scope>
    <source>
        <strain evidence="9">X26</strain>
    </source>
</reference>
<keyword evidence="6 8" id="KW-1133">Transmembrane helix</keyword>
<keyword evidence="4 8" id="KW-0812">Transmembrane</keyword>
<dbReference type="Pfam" id="PF04093">
    <property type="entry name" value="MreD"/>
    <property type="match status" value="1"/>
</dbReference>
<feature type="transmembrane region" description="Helical" evidence="8">
    <location>
        <begin position="35"/>
        <end position="56"/>
    </location>
</feature>
<dbReference type="RefSeq" id="WP_322459427.1">
    <property type="nucleotide sequence ID" value="NZ_WNVC01001285.1"/>
</dbReference>
<dbReference type="NCBIfam" id="TIGR03426">
    <property type="entry name" value="shape_MreD"/>
    <property type="match status" value="1"/>
</dbReference>
<evidence type="ECO:0000256" key="5">
    <source>
        <dbReference type="ARBA" id="ARBA00022960"/>
    </source>
</evidence>
<dbReference type="InterPro" id="IPR007227">
    <property type="entry name" value="Cell_shape_determining_MreD"/>
</dbReference>
<evidence type="ECO:0000256" key="7">
    <source>
        <dbReference type="ARBA" id="ARBA00023136"/>
    </source>
</evidence>
<evidence type="ECO:0000313" key="10">
    <source>
        <dbReference type="Proteomes" id="UP001291306"/>
    </source>
</evidence>
<dbReference type="AlphaFoldDB" id="A0AAW9IKJ0"/>
<evidence type="ECO:0000256" key="2">
    <source>
        <dbReference type="ARBA" id="ARBA00007776"/>
    </source>
</evidence>
<organism evidence="9 10">
    <name type="scientific">Clostridium perfringens</name>
    <dbReference type="NCBI Taxonomy" id="1502"/>
    <lineage>
        <taxon>Bacteria</taxon>
        <taxon>Bacillati</taxon>
        <taxon>Bacillota</taxon>
        <taxon>Clostridia</taxon>
        <taxon>Eubacteriales</taxon>
        <taxon>Clostridiaceae</taxon>
        <taxon>Clostridium</taxon>
    </lineage>
</organism>
<evidence type="ECO:0000256" key="8">
    <source>
        <dbReference type="SAM" id="Phobius"/>
    </source>
</evidence>
<comment type="subcellular location">
    <subcellularLocation>
        <location evidence="1">Cell membrane</location>
        <topology evidence="1">Multi-pass membrane protein</topology>
    </subcellularLocation>
</comment>
<comment type="caution">
    <text evidence="9">The sequence shown here is derived from an EMBL/GenBank/DDBJ whole genome shotgun (WGS) entry which is preliminary data.</text>
</comment>
<gene>
    <name evidence="9" type="primary">mreD</name>
    <name evidence="9" type="ORF">GNF79_20205</name>
</gene>
<accession>A0AAW9IKJ0</accession>
<proteinExistence type="inferred from homology"/>
<keyword evidence="7 8" id="KW-0472">Membrane</keyword>
<dbReference type="Proteomes" id="UP001291306">
    <property type="component" value="Unassembled WGS sequence"/>
</dbReference>
<evidence type="ECO:0000256" key="3">
    <source>
        <dbReference type="ARBA" id="ARBA00022475"/>
    </source>
</evidence>
<evidence type="ECO:0000256" key="6">
    <source>
        <dbReference type="ARBA" id="ARBA00022989"/>
    </source>
</evidence>
<evidence type="ECO:0000256" key="1">
    <source>
        <dbReference type="ARBA" id="ARBA00004651"/>
    </source>
</evidence>
<keyword evidence="5" id="KW-0133">Cell shape</keyword>
<dbReference type="EMBL" id="WNVC01001285">
    <property type="protein sequence ID" value="MDZ5001332.1"/>
    <property type="molecule type" value="Genomic_DNA"/>
</dbReference>
<evidence type="ECO:0000256" key="4">
    <source>
        <dbReference type="ARBA" id="ARBA00022692"/>
    </source>
</evidence>
<feature type="non-terminal residue" evidence="9">
    <location>
        <position position="89"/>
    </location>
</feature>
<sequence>MKKWVLILISLALLILDNSLMPFFAIKGAFPSLLFTFAIAYSIINGKSEAVFIGVTTGLMQDIFFYNGLGINALVNMLICLIAAFIGEN</sequence>
<evidence type="ECO:0000313" key="9">
    <source>
        <dbReference type="EMBL" id="MDZ5001332.1"/>
    </source>
</evidence>
<feature type="transmembrane region" description="Helical" evidence="8">
    <location>
        <begin position="63"/>
        <end position="86"/>
    </location>
</feature>
<dbReference type="GO" id="GO:0005886">
    <property type="term" value="C:plasma membrane"/>
    <property type="evidence" value="ECO:0007669"/>
    <property type="project" value="UniProtKB-SubCell"/>
</dbReference>
<comment type="similarity">
    <text evidence="2">Belongs to the MreD family.</text>
</comment>
<keyword evidence="3" id="KW-1003">Cell membrane</keyword>
<name>A0AAW9IKJ0_CLOPF</name>
<protein>
    <submittedName>
        <fullName evidence="9">Rod shape-determining protein MreD</fullName>
    </submittedName>
</protein>